<gene>
    <name evidence="3" type="ORF">ACFQEV_14575</name>
</gene>
<dbReference type="PANTHER" id="PTHR46268:SF6">
    <property type="entry name" value="UNIVERSAL STRESS PROTEIN UP12"/>
    <property type="match status" value="1"/>
</dbReference>
<dbReference type="EMBL" id="JBHSXH010000015">
    <property type="protein sequence ID" value="MFC6826205.1"/>
    <property type="molecule type" value="Genomic_DNA"/>
</dbReference>
<evidence type="ECO:0000256" key="1">
    <source>
        <dbReference type="ARBA" id="ARBA00008791"/>
    </source>
</evidence>
<comment type="caution">
    <text evidence="3">The sequence shown here is derived from an EMBL/GenBank/DDBJ whole genome shotgun (WGS) entry which is preliminary data.</text>
</comment>
<dbReference type="InterPro" id="IPR014729">
    <property type="entry name" value="Rossmann-like_a/b/a_fold"/>
</dbReference>
<dbReference type="AlphaFoldDB" id="A0ABD5TZX4"/>
<reference evidence="3 4" key="1">
    <citation type="journal article" date="2019" name="Int. J. Syst. Evol. Microbiol.">
        <title>The Global Catalogue of Microorganisms (GCM) 10K type strain sequencing project: providing services to taxonomists for standard genome sequencing and annotation.</title>
        <authorList>
            <consortium name="The Broad Institute Genomics Platform"/>
            <consortium name="The Broad Institute Genome Sequencing Center for Infectious Disease"/>
            <person name="Wu L."/>
            <person name="Ma J."/>
        </authorList>
    </citation>
    <scope>NUCLEOTIDE SEQUENCE [LARGE SCALE GENOMIC DNA]</scope>
    <source>
        <strain evidence="3 4">YIM 94188</strain>
    </source>
</reference>
<dbReference type="PRINTS" id="PR01438">
    <property type="entry name" value="UNVRSLSTRESS"/>
</dbReference>
<dbReference type="CDD" id="cd00293">
    <property type="entry name" value="USP-like"/>
    <property type="match status" value="2"/>
</dbReference>
<protein>
    <submittedName>
        <fullName evidence="3">Universal stress protein</fullName>
    </submittedName>
</protein>
<dbReference type="Proteomes" id="UP001596408">
    <property type="component" value="Unassembled WGS sequence"/>
</dbReference>
<evidence type="ECO:0000313" key="4">
    <source>
        <dbReference type="Proteomes" id="UP001596408"/>
    </source>
</evidence>
<name>A0ABD5TZX4_9EURY</name>
<keyword evidence="4" id="KW-1185">Reference proteome</keyword>
<sequence>MDGLDSCDRVLVPTDRDDHVVALDHAVEIARRCDAEVYVLSVVNPYDMSTVAEREEAESRAEEVVTDAEERARAEGVAADSAVETGEPSEQILEAVDRTDADVVAMGTHGRRGTERYVVGSVAEKVVRHSPVPVLTVRIDAPGELPYREVVVPTDGSEANDPAEEWGVAVAAAFDAEVRALSVVESSRIPGGDSEEERDAAAEAAVEEVLDRAERAGAAAAGAVERGDVHEEILSHCEAVGGDLVVMGTHGRTGLKHALIGSVAEKVVRLSDVPVLTVPGDGEDGTR</sequence>
<dbReference type="Gene3D" id="3.40.50.620">
    <property type="entry name" value="HUPs"/>
    <property type="match status" value="2"/>
</dbReference>
<dbReference type="Pfam" id="PF00582">
    <property type="entry name" value="Usp"/>
    <property type="match status" value="2"/>
</dbReference>
<dbReference type="SUPFAM" id="SSF52402">
    <property type="entry name" value="Adenine nucleotide alpha hydrolases-like"/>
    <property type="match status" value="2"/>
</dbReference>
<feature type="domain" description="UspA" evidence="2">
    <location>
        <begin position="8"/>
        <end position="138"/>
    </location>
</feature>
<dbReference type="InterPro" id="IPR006015">
    <property type="entry name" value="Universal_stress_UspA"/>
</dbReference>
<dbReference type="InterPro" id="IPR006016">
    <property type="entry name" value="UspA"/>
</dbReference>
<dbReference type="PANTHER" id="PTHR46268">
    <property type="entry name" value="STRESS RESPONSE PROTEIN NHAX"/>
    <property type="match status" value="1"/>
</dbReference>
<evidence type="ECO:0000313" key="3">
    <source>
        <dbReference type="EMBL" id="MFC6826205.1"/>
    </source>
</evidence>
<organism evidence="3 4">
    <name type="scientific">Halopelagius fulvigenes</name>
    <dbReference type="NCBI Taxonomy" id="1198324"/>
    <lineage>
        <taxon>Archaea</taxon>
        <taxon>Methanobacteriati</taxon>
        <taxon>Methanobacteriota</taxon>
        <taxon>Stenosarchaea group</taxon>
        <taxon>Halobacteria</taxon>
        <taxon>Halobacteriales</taxon>
        <taxon>Haloferacaceae</taxon>
    </lineage>
</organism>
<accession>A0ABD5TZX4</accession>
<evidence type="ECO:0000259" key="2">
    <source>
        <dbReference type="Pfam" id="PF00582"/>
    </source>
</evidence>
<comment type="similarity">
    <text evidence="1">Belongs to the universal stress protein A family.</text>
</comment>
<proteinExistence type="inferred from homology"/>
<feature type="domain" description="UspA" evidence="2">
    <location>
        <begin position="147"/>
        <end position="279"/>
    </location>
</feature>
<dbReference type="RefSeq" id="WP_379697438.1">
    <property type="nucleotide sequence ID" value="NZ_JBHSXH010000015.1"/>
</dbReference>